<evidence type="ECO:0000313" key="1">
    <source>
        <dbReference type="EMBL" id="KOO09456.1"/>
    </source>
</evidence>
<proteinExistence type="predicted"/>
<keyword evidence="2" id="KW-1185">Reference proteome</keyword>
<evidence type="ECO:0000313" key="2">
    <source>
        <dbReference type="Proteomes" id="UP000037530"/>
    </source>
</evidence>
<comment type="caution">
    <text evidence="1">The sequence shown here is derived from an EMBL/GenBank/DDBJ whole genome shotgun (WGS) entry which is preliminary data.</text>
</comment>
<dbReference type="Proteomes" id="UP000037530">
    <property type="component" value="Unassembled WGS sequence"/>
</dbReference>
<dbReference type="STRING" id="171383.AKJ31_03645"/>
<protein>
    <submittedName>
        <fullName evidence="1">Uncharacterized protein</fullName>
    </submittedName>
</protein>
<dbReference type="PATRIC" id="fig|171383.3.peg.754"/>
<sequence>MSVSAVQPSYQLLEQSSKMAHEAALEINARTQMPVEKASSLDFNKVEFKAPNVSDIEPLVKLNQANQYSRIGTNVLQRDQDMIGSLLDIHI</sequence>
<dbReference type="AlphaFoldDB" id="A0A0M0I567"/>
<reference evidence="2" key="1">
    <citation type="submission" date="2015-08" db="EMBL/GenBank/DDBJ databases">
        <title>Vibrio galatheae sp. nov., a novel member of the Vibrionaceae family isolated from the Solomon Islands.</title>
        <authorList>
            <person name="Giubergia S."/>
            <person name="Machado H."/>
            <person name="Mateiu R.V."/>
            <person name="Gram L."/>
        </authorList>
    </citation>
    <scope>NUCLEOTIDE SEQUENCE [LARGE SCALE GENOMIC DNA]</scope>
    <source>
        <strain evidence="2">DSM 19134</strain>
    </source>
</reference>
<dbReference type="RefSeq" id="WP_053407717.1">
    <property type="nucleotide sequence ID" value="NZ_DAIPHI010000022.1"/>
</dbReference>
<dbReference type="EMBL" id="LHPI01000001">
    <property type="protein sequence ID" value="KOO09456.1"/>
    <property type="molecule type" value="Genomic_DNA"/>
</dbReference>
<name>A0A0M0I567_9VIBR</name>
<dbReference type="OrthoDB" id="5816949at2"/>
<organism evidence="1 2">
    <name type="scientific">Vibrio hepatarius</name>
    <dbReference type="NCBI Taxonomy" id="171383"/>
    <lineage>
        <taxon>Bacteria</taxon>
        <taxon>Pseudomonadati</taxon>
        <taxon>Pseudomonadota</taxon>
        <taxon>Gammaproteobacteria</taxon>
        <taxon>Vibrionales</taxon>
        <taxon>Vibrionaceae</taxon>
        <taxon>Vibrio</taxon>
        <taxon>Vibrio oreintalis group</taxon>
    </lineage>
</organism>
<accession>A0A0M0I567</accession>
<gene>
    <name evidence="1" type="ORF">AKJ31_03645</name>
</gene>